<name>A0A6A6B3Y9_9PEZI</name>
<evidence type="ECO:0000313" key="1">
    <source>
        <dbReference type="EMBL" id="KAF2138932.1"/>
    </source>
</evidence>
<protein>
    <submittedName>
        <fullName evidence="1">Uncharacterized protein</fullName>
    </submittedName>
</protein>
<proteinExistence type="predicted"/>
<accession>A0A6A6B3Y9</accession>
<organism evidence="1 2">
    <name type="scientific">Aplosporella prunicola CBS 121167</name>
    <dbReference type="NCBI Taxonomy" id="1176127"/>
    <lineage>
        <taxon>Eukaryota</taxon>
        <taxon>Fungi</taxon>
        <taxon>Dikarya</taxon>
        <taxon>Ascomycota</taxon>
        <taxon>Pezizomycotina</taxon>
        <taxon>Dothideomycetes</taxon>
        <taxon>Dothideomycetes incertae sedis</taxon>
        <taxon>Botryosphaeriales</taxon>
        <taxon>Aplosporellaceae</taxon>
        <taxon>Aplosporella</taxon>
    </lineage>
</organism>
<dbReference type="RefSeq" id="XP_033394645.1">
    <property type="nucleotide sequence ID" value="XM_033547135.1"/>
</dbReference>
<reference evidence="1" key="1">
    <citation type="journal article" date="2020" name="Stud. Mycol.">
        <title>101 Dothideomycetes genomes: a test case for predicting lifestyles and emergence of pathogens.</title>
        <authorList>
            <person name="Haridas S."/>
            <person name="Albert R."/>
            <person name="Binder M."/>
            <person name="Bloem J."/>
            <person name="Labutti K."/>
            <person name="Salamov A."/>
            <person name="Andreopoulos B."/>
            <person name="Baker S."/>
            <person name="Barry K."/>
            <person name="Bills G."/>
            <person name="Bluhm B."/>
            <person name="Cannon C."/>
            <person name="Castanera R."/>
            <person name="Culley D."/>
            <person name="Daum C."/>
            <person name="Ezra D."/>
            <person name="Gonzalez J."/>
            <person name="Henrissat B."/>
            <person name="Kuo A."/>
            <person name="Liang C."/>
            <person name="Lipzen A."/>
            <person name="Lutzoni F."/>
            <person name="Magnuson J."/>
            <person name="Mondo S."/>
            <person name="Nolan M."/>
            <person name="Ohm R."/>
            <person name="Pangilinan J."/>
            <person name="Park H.-J."/>
            <person name="Ramirez L."/>
            <person name="Alfaro M."/>
            <person name="Sun H."/>
            <person name="Tritt A."/>
            <person name="Yoshinaga Y."/>
            <person name="Zwiers L.-H."/>
            <person name="Turgeon B."/>
            <person name="Goodwin S."/>
            <person name="Spatafora J."/>
            <person name="Crous P."/>
            <person name="Grigoriev I."/>
        </authorList>
    </citation>
    <scope>NUCLEOTIDE SEQUENCE</scope>
    <source>
        <strain evidence="1">CBS 121167</strain>
    </source>
</reference>
<sequence>MSGRERGRQTTRKTRWADAPAWSETQYEKNWGEMNAWKVWKEARCDVHTCMRNRRELAGRRQEPCGCSGRAQHRVQSHGFSFLLRFAHLARGLLLAVCYLRLCPATCWETTRPAPFIQLLLCALISCISIHLSIPPSPSLHLPVWSAIKKEN</sequence>
<keyword evidence="2" id="KW-1185">Reference proteome</keyword>
<dbReference type="GeneID" id="54304642"/>
<dbReference type="AlphaFoldDB" id="A0A6A6B3Y9"/>
<evidence type="ECO:0000313" key="2">
    <source>
        <dbReference type="Proteomes" id="UP000799438"/>
    </source>
</evidence>
<dbReference type="Proteomes" id="UP000799438">
    <property type="component" value="Unassembled WGS sequence"/>
</dbReference>
<dbReference type="EMBL" id="ML995494">
    <property type="protein sequence ID" value="KAF2138932.1"/>
    <property type="molecule type" value="Genomic_DNA"/>
</dbReference>
<gene>
    <name evidence="1" type="ORF">K452DRAFT_78196</name>
</gene>